<feature type="signal peptide" evidence="3">
    <location>
        <begin position="1"/>
        <end position="27"/>
    </location>
</feature>
<protein>
    <submittedName>
        <fullName evidence="4">VacJ family lipoprotein</fullName>
    </submittedName>
</protein>
<comment type="caution">
    <text evidence="4">The sequence shown here is derived from an EMBL/GenBank/DDBJ whole genome shotgun (WGS) entry which is preliminary data.</text>
</comment>
<dbReference type="PRINTS" id="PR01805">
    <property type="entry name" value="VACJLIPOPROT"/>
</dbReference>
<evidence type="ECO:0000313" key="4">
    <source>
        <dbReference type="EMBL" id="MBD7978870.1"/>
    </source>
</evidence>
<gene>
    <name evidence="4" type="ORF">H9642_16935</name>
</gene>
<evidence type="ECO:0000313" key="5">
    <source>
        <dbReference type="Proteomes" id="UP000611945"/>
    </source>
</evidence>
<keyword evidence="5" id="KW-1185">Reference proteome</keyword>
<dbReference type="EMBL" id="JACSQG010000013">
    <property type="protein sequence ID" value="MBD7978870.1"/>
    <property type="molecule type" value="Genomic_DNA"/>
</dbReference>
<evidence type="ECO:0000256" key="1">
    <source>
        <dbReference type="ARBA" id="ARBA00010634"/>
    </source>
</evidence>
<organism evidence="4 5">
    <name type="scientific">Serpens gallinarum</name>
    <dbReference type="NCBI Taxonomy" id="2763075"/>
    <lineage>
        <taxon>Bacteria</taxon>
        <taxon>Pseudomonadati</taxon>
        <taxon>Pseudomonadota</taxon>
        <taxon>Gammaproteobacteria</taxon>
        <taxon>Pseudomonadales</taxon>
        <taxon>Pseudomonadaceae</taxon>
        <taxon>Pseudomonas</taxon>
    </lineage>
</organism>
<reference evidence="4 5" key="1">
    <citation type="submission" date="2020-08" db="EMBL/GenBank/DDBJ databases">
        <title>A Genomic Blueprint of the Chicken Gut Microbiome.</title>
        <authorList>
            <person name="Gilroy R."/>
            <person name="Ravi A."/>
            <person name="Getino M."/>
            <person name="Pursley I."/>
            <person name="Horton D.L."/>
            <person name="Alikhan N.-F."/>
            <person name="Baker D."/>
            <person name="Gharbi K."/>
            <person name="Hall N."/>
            <person name="Watson M."/>
            <person name="Adriaenssens E.M."/>
            <person name="Foster-Nyarko E."/>
            <person name="Jarju S."/>
            <person name="Secka A."/>
            <person name="Antonio M."/>
            <person name="Oren A."/>
            <person name="Chaudhuri R."/>
            <person name="La Ragione R.M."/>
            <person name="Hildebrand F."/>
            <person name="Pallen M.J."/>
        </authorList>
    </citation>
    <scope>NUCLEOTIDE SEQUENCE [LARGE SCALE GENOMIC DNA]</scope>
    <source>
        <strain evidence="4 5">Sa2CUA2</strain>
    </source>
</reference>
<keyword evidence="2 3" id="KW-0732">Signal</keyword>
<sequence length="262" mass="29647">MIRLPVPPTLSGSSLALLLSLSLPLAAQTVDEDGFTRPLEHLKFNPGLDQREFEISTLAALAIYDPWEPWNRRVYHFNHRFDEWVFLPVVRGYQSVTPRVVRSGVSNFFSNLDDIGNLLNSALQLKGQRSMQVTARLLFNTTFGVFGLWDPATRMGLPKLKEDFGQTLGRYGVPHGPYVVLPFLGPSNLRDTGGLVADFSMESPINFLNVSEASGQHPEIYLLRAVDTRYTTAFRYGQLNSPFEYEKVRYVYTQARELQIAD</sequence>
<dbReference type="Proteomes" id="UP000611945">
    <property type="component" value="Unassembled WGS sequence"/>
</dbReference>
<dbReference type="PANTHER" id="PTHR30035:SF3">
    <property type="entry name" value="INTERMEMBRANE PHOSPHOLIPID TRANSPORT SYSTEM LIPOPROTEIN MLAA"/>
    <property type="match status" value="1"/>
</dbReference>
<dbReference type="Pfam" id="PF04333">
    <property type="entry name" value="MlaA"/>
    <property type="match status" value="1"/>
</dbReference>
<evidence type="ECO:0000256" key="2">
    <source>
        <dbReference type="ARBA" id="ARBA00022729"/>
    </source>
</evidence>
<comment type="similarity">
    <text evidence="1">Belongs to the MlaA family.</text>
</comment>
<dbReference type="RefSeq" id="WP_251837658.1">
    <property type="nucleotide sequence ID" value="NZ_JACSQG010000013.1"/>
</dbReference>
<name>A0ABR8TTQ8_9PSED</name>
<proteinExistence type="inferred from homology"/>
<feature type="chain" id="PRO_5045559127" evidence="3">
    <location>
        <begin position="28"/>
        <end position="262"/>
    </location>
</feature>
<evidence type="ECO:0000256" key="3">
    <source>
        <dbReference type="SAM" id="SignalP"/>
    </source>
</evidence>
<dbReference type="InterPro" id="IPR007428">
    <property type="entry name" value="MlaA"/>
</dbReference>
<accession>A0ABR8TTQ8</accession>
<keyword evidence="4" id="KW-0449">Lipoprotein</keyword>
<dbReference type="PANTHER" id="PTHR30035">
    <property type="entry name" value="LIPOPROTEIN VACJ-RELATED"/>
    <property type="match status" value="1"/>
</dbReference>